<dbReference type="GO" id="GO:0016740">
    <property type="term" value="F:transferase activity"/>
    <property type="evidence" value="ECO:0007669"/>
    <property type="project" value="UniProtKB-KW"/>
</dbReference>
<dbReference type="InterPro" id="IPR029044">
    <property type="entry name" value="Nucleotide-diphossugar_trans"/>
</dbReference>
<dbReference type="AlphaFoldDB" id="E4TKC0"/>
<dbReference type="EMBL" id="CP002348">
    <property type="protein sequence ID" value="ADR19992.1"/>
    <property type="molecule type" value="Genomic_DNA"/>
</dbReference>
<dbReference type="RefSeq" id="WP_013447293.1">
    <property type="nucleotide sequence ID" value="NC_014749.1"/>
</dbReference>
<keyword evidence="3" id="KW-1185">Reference proteome</keyword>
<dbReference type="Pfam" id="PF00535">
    <property type="entry name" value="Glycos_transf_2"/>
    <property type="match status" value="1"/>
</dbReference>
<dbReference type="InterPro" id="IPR001173">
    <property type="entry name" value="Glyco_trans_2-like"/>
</dbReference>
<sequence length="113" mass="12911">MFSCLIPAYNENNAVIEAICYKLLKYDIKEIIIIDDGSVNPVELTINSNLIKIIRKEKNSGKGNAIATDLKIKNNFFLSTMFIICRKKDQNFQRPCNLICVNPDSSIYKINHL</sequence>
<dbReference type="HOGENOM" id="CLU_2128874_0_0_0"/>
<evidence type="ECO:0000259" key="1">
    <source>
        <dbReference type="Pfam" id="PF00535"/>
    </source>
</evidence>
<protein>
    <submittedName>
        <fullName evidence="2">Glycosyl transferase family 2</fullName>
    </submittedName>
</protein>
<dbReference type="SUPFAM" id="SSF53448">
    <property type="entry name" value="Nucleotide-diphospho-sugar transferases"/>
    <property type="match status" value="1"/>
</dbReference>
<organism evidence="2 3">
    <name type="scientific">Calditerrivibrio nitroreducens (strain DSM 19672 / NBRC 101217 / Yu37-1)</name>
    <dbReference type="NCBI Taxonomy" id="768670"/>
    <lineage>
        <taxon>Bacteria</taxon>
        <taxon>Pseudomonadati</taxon>
        <taxon>Deferribacterota</taxon>
        <taxon>Deferribacteres</taxon>
        <taxon>Deferribacterales</taxon>
        <taxon>Calditerrivibrionaceae</taxon>
    </lineage>
</organism>
<reference key="1">
    <citation type="submission" date="2010-11" db="EMBL/GenBank/DDBJ databases">
        <title>The complete genome of plasmid of Calditerrivibrio nitroreducens DSM 19672.</title>
        <authorList>
            <consortium name="US DOE Joint Genome Institute (JGI-PGF)"/>
            <person name="Lucas S."/>
            <person name="Copeland A."/>
            <person name="Lapidus A."/>
            <person name="Bruce D."/>
            <person name="Goodwin L."/>
            <person name="Pitluck S."/>
            <person name="Kyrpides N."/>
            <person name="Mavromatis K."/>
            <person name="Ivanova N."/>
            <person name="Mikhailova N."/>
            <person name="Zeytun A."/>
            <person name="Brettin T."/>
            <person name="Detter J.C."/>
            <person name="Tapia R."/>
            <person name="Han C."/>
            <person name="Land M."/>
            <person name="Hauser L."/>
            <person name="Markowitz V."/>
            <person name="Cheng J.-F."/>
            <person name="Hugenholtz P."/>
            <person name="Woyke T."/>
            <person name="Wu D."/>
            <person name="Spring S."/>
            <person name="Schroeder M."/>
            <person name="Brambilla E."/>
            <person name="Klenk H.-P."/>
            <person name="Eisen J.A."/>
        </authorList>
    </citation>
    <scope>NUCLEOTIDE SEQUENCE</scope>
    <source>
        <strain>DSM 19672</strain>
    </source>
</reference>
<keyword evidence="2" id="KW-0614">Plasmid</keyword>
<accession>E4TKC0</accession>
<dbReference type="Proteomes" id="UP000007039">
    <property type="component" value="Plasmid pCALNI01"/>
</dbReference>
<gene>
    <name evidence="2" type="ordered locus">Calni_2102</name>
</gene>
<dbReference type="KEGG" id="cni:Calni_2102"/>
<proteinExistence type="predicted"/>
<geneLocation type="plasmid" evidence="2 3">
    <name>pCALNI01</name>
</geneLocation>
<reference evidence="2 3" key="2">
    <citation type="journal article" date="2011" name="Stand. Genomic Sci.">
        <title>Complete genome sequence of Calditerrivibrio nitroreducens type strain (Yu37-1).</title>
        <authorList>
            <person name="Pitluck S."/>
            <person name="Sikorski J."/>
            <person name="Zeytun A."/>
            <person name="Lapidus A."/>
            <person name="Nolan M."/>
            <person name="Lucas S."/>
            <person name="Hammon N."/>
            <person name="Deshpande S."/>
            <person name="Cheng J.F."/>
            <person name="Tapia R."/>
            <person name="Han C."/>
            <person name="Goodwin L."/>
            <person name="Liolios K."/>
            <person name="Pagani I."/>
            <person name="Ivanova N."/>
            <person name="Mavromatis K."/>
            <person name="Pati A."/>
            <person name="Chen A."/>
            <person name="Palaniappan K."/>
            <person name="Hauser L."/>
            <person name="Chang Y.J."/>
            <person name="Jeffries C.D."/>
            <person name="Detter J.C."/>
            <person name="Brambilla E."/>
            <person name="Djao O.D."/>
            <person name="Rohde M."/>
            <person name="Spring S."/>
            <person name="Goker M."/>
            <person name="Woyke T."/>
            <person name="Bristow J."/>
            <person name="Eisen J.A."/>
            <person name="Markowitz V."/>
            <person name="Hugenholtz P."/>
            <person name="Kyrpides N.C."/>
            <person name="Klenk H.P."/>
            <person name="Land M."/>
        </authorList>
    </citation>
    <scope>NUCLEOTIDE SEQUENCE [LARGE SCALE GENOMIC DNA]</scope>
    <source>
        <strain evidence="3">DSM 19672 / NBRC 101217 / Yu37-1</strain>
        <plasmid evidence="3">Plasmid pCALNI01</plasmid>
    </source>
</reference>
<dbReference type="Gene3D" id="3.90.550.10">
    <property type="entry name" value="Spore Coat Polysaccharide Biosynthesis Protein SpsA, Chain A"/>
    <property type="match status" value="1"/>
</dbReference>
<evidence type="ECO:0000313" key="2">
    <source>
        <dbReference type="EMBL" id="ADR19992.1"/>
    </source>
</evidence>
<name>E4TKC0_CALNY</name>
<feature type="domain" description="Glycosyltransferase 2-like" evidence="1">
    <location>
        <begin position="3"/>
        <end position="67"/>
    </location>
</feature>
<evidence type="ECO:0000313" key="3">
    <source>
        <dbReference type="Proteomes" id="UP000007039"/>
    </source>
</evidence>
<keyword evidence="2" id="KW-0808">Transferase</keyword>